<keyword evidence="1" id="KW-0547">Nucleotide-binding</keyword>
<evidence type="ECO:0000313" key="3">
    <source>
        <dbReference type="EMBL" id="KAL3799198.1"/>
    </source>
</evidence>
<dbReference type="Proteomes" id="UP001530400">
    <property type="component" value="Unassembled WGS sequence"/>
</dbReference>
<organism evidence="3 4">
    <name type="scientific">Cyclotella atomus</name>
    <dbReference type="NCBI Taxonomy" id="382360"/>
    <lineage>
        <taxon>Eukaryota</taxon>
        <taxon>Sar</taxon>
        <taxon>Stramenopiles</taxon>
        <taxon>Ochrophyta</taxon>
        <taxon>Bacillariophyta</taxon>
        <taxon>Coscinodiscophyceae</taxon>
        <taxon>Thalassiosirophycidae</taxon>
        <taxon>Stephanodiscales</taxon>
        <taxon>Stephanodiscaceae</taxon>
        <taxon>Cyclotella</taxon>
    </lineage>
</organism>
<keyword evidence="4" id="KW-1185">Reference proteome</keyword>
<comment type="caution">
    <text evidence="3">The sequence shown here is derived from an EMBL/GenBank/DDBJ whole genome shotgun (WGS) entry which is preliminary data.</text>
</comment>
<dbReference type="PANTHER" id="PTHR24070">
    <property type="entry name" value="RAS, DI-RAS, AND RHEB FAMILY MEMBERS OF SMALL GTPASE SUPERFAMILY"/>
    <property type="match status" value="1"/>
</dbReference>
<evidence type="ECO:0000256" key="1">
    <source>
        <dbReference type="ARBA" id="ARBA00022741"/>
    </source>
</evidence>
<dbReference type="EMBL" id="JALLPJ020000193">
    <property type="protein sequence ID" value="KAL3799198.1"/>
    <property type="molecule type" value="Genomic_DNA"/>
</dbReference>
<dbReference type="GO" id="GO:0005525">
    <property type="term" value="F:GTP binding"/>
    <property type="evidence" value="ECO:0007669"/>
    <property type="project" value="UniProtKB-KW"/>
</dbReference>
<dbReference type="PROSITE" id="PS51420">
    <property type="entry name" value="RHO"/>
    <property type="match status" value="1"/>
</dbReference>
<dbReference type="NCBIfam" id="TIGR00231">
    <property type="entry name" value="small_GTP"/>
    <property type="match status" value="1"/>
</dbReference>
<evidence type="ECO:0000313" key="4">
    <source>
        <dbReference type="Proteomes" id="UP001530400"/>
    </source>
</evidence>
<dbReference type="InterPro" id="IPR020849">
    <property type="entry name" value="Small_GTPase_Ras-type"/>
</dbReference>
<dbReference type="AlphaFoldDB" id="A0ABD3QH54"/>
<name>A0ABD3QH54_9STRA</name>
<protein>
    <submittedName>
        <fullName evidence="3">Uncharacterized protein</fullName>
    </submittedName>
</protein>
<dbReference type="InterPro" id="IPR027417">
    <property type="entry name" value="P-loop_NTPase"/>
</dbReference>
<dbReference type="PROSITE" id="PS51421">
    <property type="entry name" value="RAS"/>
    <property type="match status" value="1"/>
</dbReference>
<dbReference type="InterPro" id="IPR005225">
    <property type="entry name" value="Small_GTP-bd"/>
</dbReference>
<accession>A0ABD3QH54</accession>
<dbReference type="SUPFAM" id="SSF52540">
    <property type="entry name" value="P-loop containing nucleoside triphosphate hydrolases"/>
    <property type="match status" value="1"/>
</dbReference>
<gene>
    <name evidence="3" type="ORF">ACHAWO_002918</name>
</gene>
<evidence type="ECO:0000256" key="2">
    <source>
        <dbReference type="ARBA" id="ARBA00023134"/>
    </source>
</evidence>
<sequence>MPNKGEPTLVTRKIAVLGFRAVGKTSLTNAFVSGTFSDNYDPTIENTHHKTIRFRKVHFATDIIDTAGMKLHYKWTNVLSKFSIFASTSSNQDEYSSISRNASVGVHGYALVFSITSRSSFENIIKINDALLNALGDALDVPRILVGSMKDLGEEREVSSVQAQKLAESLRIPYMECSSKTGENVAEVFHTLLKEIEKDDGLLNDQEEEKCIIL</sequence>
<proteinExistence type="predicted"/>
<dbReference type="SMART" id="SM00175">
    <property type="entry name" value="RAB"/>
    <property type="match status" value="1"/>
</dbReference>
<keyword evidence="2" id="KW-0342">GTP-binding</keyword>
<dbReference type="Gene3D" id="3.40.50.300">
    <property type="entry name" value="P-loop containing nucleotide triphosphate hydrolases"/>
    <property type="match status" value="1"/>
</dbReference>
<dbReference type="PROSITE" id="PS51419">
    <property type="entry name" value="RAB"/>
    <property type="match status" value="1"/>
</dbReference>
<dbReference type="SMART" id="SM00174">
    <property type="entry name" value="RHO"/>
    <property type="match status" value="1"/>
</dbReference>
<dbReference type="InterPro" id="IPR001806">
    <property type="entry name" value="Small_GTPase"/>
</dbReference>
<dbReference type="Pfam" id="PF00071">
    <property type="entry name" value="Ras"/>
    <property type="match status" value="2"/>
</dbReference>
<dbReference type="SMART" id="SM00173">
    <property type="entry name" value="RAS"/>
    <property type="match status" value="1"/>
</dbReference>
<dbReference type="PRINTS" id="PR00449">
    <property type="entry name" value="RASTRNSFRMNG"/>
</dbReference>
<reference evidence="3 4" key="1">
    <citation type="submission" date="2024-10" db="EMBL/GenBank/DDBJ databases">
        <title>Updated reference genomes for cyclostephanoid diatoms.</title>
        <authorList>
            <person name="Roberts W.R."/>
            <person name="Alverson A.J."/>
        </authorList>
    </citation>
    <scope>NUCLEOTIDE SEQUENCE [LARGE SCALE GENOMIC DNA]</scope>
    <source>
        <strain evidence="3 4">AJA010-31</strain>
    </source>
</reference>